<dbReference type="EMBL" id="KC821608">
    <property type="protein sequence ID" value="AGO47439.1"/>
    <property type="molecule type" value="Genomic_DNA"/>
</dbReference>
<sequence>METTAKQVTLNIIDGKFTSLELQNLLQLIAQELKLQTTSNYAKENKLSFNGVKNFRPHILIDGIKFHSDGIIENSLPF</sequence>
<accession>R9ZW70</accession>
<evidence type="ECO:0000313" key="2">
    <source>
        <dbReference type="Proteomes" id="UP000014731"/>
    </source>
</evidence>
<gene>
    <name evidence="1" type="ORF">Phi19:3_gp035</name>
</gene>
<proteinExistence type="predicted"/>
<protein>
    <submittedName>
        <fullName evidence="1">Uncharacterized protein</fullName>
    </submittedName>
</protein>
<organism evidence="1 2">
    <name type="scientific">Cellulophaga phage phi19:3</name>
    <dbReference type="NCBI Taxonomy" id="1327971"/>
    <lineage>
        <taxon>Viruses</taxon>
        <taxon>Duplodnaviria</taxon>
        <taxon>Heunggongvirae</taxon>
        <taxon>Uroviricota</taxon>
        <taxon>Caudoviricetes</taxon>
        <taxon>Pachyviridae</taxon>
        <taxon>Baltivirus</taxon>
        <taxon>Baltivirus phi19tres</taxon>
    </lineage>
</organism>
<dbReference type="Proteomes" id="UP000014731">
    <property type="component" value="Segment"/>
</dbReference>
<dbReference type="OrthoDB" id="20752at10239"/>
<keyword evidence="2" id="KW-1185">Reference proteome</keyword>
<dbReference type="GeneID" id="16881009"/>
<reference evidence="2" key="2">
    <citation type="submission" date="2013-03" db="EMBL/GenBank/DDBJ databases">
        <title>The Cellulophaga phages: a novel, diverse, and globally ubiquitous model system.</title>
        <authorList>
            <person name="Holmfeldt K."/>
            <person name="Solonenko N."/>
            <person name="Shah M."/>
            <person name="Corrier K."/>
            <person name="Riemann L."/>
            <person name="VerBerkmoes N.C."/>
            <person name="Sullivan M.B."/>
        </authorList>
    </citation>
    <scope>NUCLEOTIDE SEQUENCE [LARGE SCALE GENOMIC DNA]</scope>
</reference>
<name>R9ZW70_9CAUD</name>
<dbReference type="KEGG" id="vg:16881009"/>
<dbReference type="RefSeq" id="YP_008240820.1">
    <property type="nucleotide sequence ID" value="NC_021789.1"/>
</dbReference>
<evidence type="ECO:0000313" key="1">
    <source>
        <dbReference type="EMBL" id="AGO47439.1"/>
    </source>
</evidence>
<reference evidence="1 2" key="1">
    <citation type="journal article" date="2013" name="Proc. Natl. Acad. Sci. U.S.A.">
        <title>Twelve previously unknown phage genera are ubiquitous in global oceans.</title>
        <authorList>
            <person name="Holmfeldt K."/>
            <person name="Solonenko N."/>
            <person name="Shah M."/>
            <person name="Corrier K."/>
            <person name="Riemann L."/>
            <person name="Verberkmoes N.C."/>
            <person name="Sullivan M.B."/>
        </authorList>
    </citation>
    <scope>NUCLEOTIDE SEQUENCE [LARGE SCALE GENOMIC DNA]</scope>
    <source>
        <strain evidence="1">Phi19:3</strain>
    </source>
</reference>